<keyword evidence="3" id="KW-0813">Transport</keyword>
<protein>
    <submittedName>
        <fullName evidence="15">Cytochrome b</fullName>
    </submittedName>
</protein>
<dbReference type="InterPro" id="IPR011577">
    <property type="entry name" value="Cyt_b561_bac/Ni-Hgenase"/>
</dbReference>
<dbReference type="Pfam" id="PF01292">
    <property type="entry name" value="Ni_hydr_CYTB"/>
    <property type="match status" value="1"/>
</dbReference>
<evidence type="ECO:0000256" key="2">
    <source>
        <dbReference type="ARBA" id="ARBA00004651"/>
    </source>
</evidence>
<keyword evidence="5" id="KW-0349">Heme</keyword>
<evidence type="ECO:0000256" key="7">
    <source>
        <dbReference type="ARBA" id="ARBA00022723"/>
    </source>
</evidence>
<dbReference type="RefSeq" id="WP_186940465.1">
    <property type="nucleotide sequence ID" value="NZ_JACOGA010000002.1"/>
</dbReference>
<proteinExistence type="inferred from homology"/>
<feature type="transmembrane region" description="Helical" evidence="13">
    <location>
        <begin position="38"/>
        <end position="63"/>
    </location>
</feature>
<keyword evidence="16" id="KW-1185">Reference proteome</keyword>
<feature type="transmembrane region" description="Helical" evidence="13">
    <location>
        <begin position="84"/>
        <end position="106"/>
    </location>
</feature>
<keyword evidence="9 13" id="KW-1133">Transmembrane helix</keyword>
<dbReference type="InterPro" id="IPR052168">
    <property type="entry name" value="Cytochrome_b561_oxidase"/>
</dbReference>
<evidence type="ECO:0000256" key="12">
    <source>
        <dbReference type="ARBA" id="ARBA00037975"/>
    </source>
</evidence>
<evidence type="ECO:0000259" key="14">
    <source>
        <dbReference type="Pfam" id="PF01292"/>
    </source>
</evidence>
<keyword evidence="6 13" id="KW-0812">Transmembrane</keyword>
<feature type="transmembrane region" description="Helical" evidence="13">
    <location>
        <begin position="148"/>
        <end position="169"/>
    </location>
</feature>
<evidence type="ECO:0000256" key="6">
    <source>
        <dbReference type="ARBA" id="ARBA00022692"/>
    </source>
</evidence>
<feature type="domain" description="Cytochrome b561 bacterial/Ni-hydrogenase" evidence="14">
    <location>
        <begin position="9"/>
        <end position="181"/>
    </location>
</feature>
<evidence type="ECO:0000256" key="8">
    <source>
        <dbReference type="ARBA" id="ARBA00022982"/>
    </source>
</evidence>
<accession>A0ABR6Y777</accession>
<keyword evidence="11 13" id="KW-0472">Membrane</keyword>
<comment type="caution">
    <text evidence="15">The sequence shown here is derived from an EMBL/GenBank/DDBJ whole genome shotgun (WGS) entry which is preliminary data.</text>
</comment>
<dbReference type="InterPro" id="IPR016174">
    <property type="entry name" value="Di-haem_cyt_TM"/>
</dbReference>
<evidence type="ECO:0000256" key="13">
    <source>
        <dbReference type="SAM" id="Phobius"/>
    </source>
</evidence>
<comment type="subcellular location">
    <subcellularLocation>
        <location evidence="2">Cell membrane</location>
        <topology evidence="2">Multi-pass membrane protein</topology>
    </subcellularLocation>
</comment>
<dbReference type="EMBL" id="JACOGA010000002">
    <property type="protein sequence ID" value="MBC3872466.1"/>
    <property type="molecule type" value="Genomic_DNA"/>
</dbReference>
<comment type="cofactor">
    <cofactor evidence="1">
        <name>heme b</name>
        <dbReference type="ChEBI" id="CHEBI:60344"/>
    </cofactor>
</comment>
<evidence type="ECO:0000256" key="3">
    <source>
        <dbReference type="ARBA" id="ARBA00022448"/>
    </source>
</evidence>
<gene>
    <name evidence="15" type="ORF">H8K55_02610</name>
</gene>
<evidence type="ECO:0000256" key="1">
    <source>
        <dbReference type="ARBA" id="ARBA00001970"/>
    </source>
</evidence>
<keyword evidence="4" id="KW-1003">Cell membrane</keyword>
<evidence type="ECO:0000256" key="10">
    <source>
        <dbReference type="ARBA" id="ARBA00023004"/>
    </source>
</evidence>
<feature type="transmembrane region" description="Helical" evidence="13">
    <location>
        <begin position="12"/>
        <end position="32"/>
    </location>
</feature>
<dbReference type="Gene3D" id="1.20.950.20">
    <property type="entry name" value="Transmembrane di-heme cytochromes, Chain C"/>
    <property type="match status" value="1"/>
</dbReference>
<evidence type="ECO:0000313" key="15">
    <source>
        <dbReference type="EMBL" id="MBC3872466.1"/>
    </source>
</evidence>
<keyword evidence="10" id="KW-0408">Iron</keyword>
<dbReference type="Proteomes" id="UP000624279">
    <property type="component" value="Unassembled WGS sequence"/>
</dbReference>
<keyword evidence="7" id="KW-0479">Metal-binding</keyword>
<evidence type="ECO:0000256" key="4">
    <source>
        <dbReference type="ARBA" id="ARBA00022475"/>
    </source>
</evidence>
<evidence type="ECO:0000256" key="9">
    <source>
        <dbReference type="ARBA" id="ARBA00022989"/>
    </source>
</evidence>
<dbReference type="SUPFAM" id="SSF81342">
    <property type="entry name" value="Transmembrane di-heme cytochromes"/>
    <property type="match status" value="1"/>
</dbReference>
<sequence>MDQQHQLSKTSVALHWIVALFIIGLSIVGLVMSKKEIWFLYPIHKSIGTLIFALILIRVVWRVRQAWPKPIRQYARYEQVLSKIVHWTLITGTVLMPISGMLMSGVGGHGIALFGWELVAEHHSPTQPDQALPYSVFWAGVGESGHEIIAYILIAAIVLHIAGALKHHIMDRDATLRRMLGQDVSEQ</sequence>
<organism evidence="15 16">
    <name type="scientific">Undibacterium flavidum</name>
    <dbReference type="NCBI Taxonomy" id="2762297"/>
    <lineage>
        <taxon>Bacteria</taxon>
        <taxon>Pseudomonadati</taxon>
        <taxon>Pseudomonadota</taxon>
        <taxon>Betaproteobacteria</taxon>
        <taxon>Burkholderiales</taxon>
        <taxon>Oxalobacteraceae</taxon>
        <taxon>Undibacterium</taxon>
    </lineage>
</organism>
<evidence type="ECO:0000313" key="16">
    <source>
        <dbReference type="Proteomes" id="UP000624279"/>
    </source>
</evidence>
<keyword evidence="8" id="KW-0249">Electron transport</keyword>
<name>A0ABR6Y777_9BURK</name>
<evidence type="ECO:0000256" key="11">
    <source>
        <dbReference type="ARBA" id="ARBA00023136"/>
    </source>
</evidence>
<dbReference type="PANTHER" id="PTHR30529">
    <property type="entry name" value="CYTOCHROME B561"/>
    <property type="match status" value="1"/>
</dbReference>
<dbReference type="PANTHER" id="PTHR30529:SF7">
    <property type="entry name" value="CYTOCHROME B561 BACTERIAL_NI-HYDROGENASE DOMAIN-CONTAINING PROTEIN"/>
    <property type="match status" value="1"/>
</dbReference>
<evidence type="ECO:0000256" key="5">
    <source>
        <dbReference type="ARBA" id="ARBA00022617"/>
    </source>
</evidence>
<comment type="similarity">
    <text evidence="12">Belongs to the cytochrome b561 family.</text>
</comment>
<reference evidence="15 16" key="1">
    <citation type="submission" date="2020-08" db="EMBL/GenBank/DDBJ databases">
        <title>Novel species isolated from subtropical streams in China.</title>
        <authorList>
            <person name="Lu H."/>
        </authorList>
    </citation>
    <scope>NUCLEOTIDE SEQUENCE [LARGE SCALE GENOMIC DNA]</scope>
    <source>
        <strain evidence="15 16">LX15W</strain>
    </source>
</reference>